<name>Q0FVK9_SALBH</name>
<dbReference type="PROSITE" id="PS01175">
    <property type="entry name" value="RIBONUCLEASE_II"/>
    <property type="match status" value="1"/>
</dbReference>
<feature type="domain" description="S1 motif" evidence="5">
    <location>
        <begin position="94"/>
        <end position="175"/>
    </location>
</feature>
<feature type="compositionally biased region" description="Gly residues" evidence="4">
    <location>
        <begin position="186"/>
        <end position="204"/>
    </location>
</feature>
<evidence type="ECO:0000256" key="1">
    <source>
        <dbReference type="ARBA" id="ARBA00022722"/>
    </source>
</evidence>
<protein>
    <submittedName>
        <fullName evidence="6">Ribonuclease R</fullName>
    </submittedName>
</protein>
<dbReference type="InterPro" id="IPR003029">
    <property type="entry name" value="S1_domain"/>
</dbReference>
<dbReference type="Proteomes" id="UP000006230">
    <property type="component" value="Unassembled WGS sequence"/>
</dbReference>
<evidence type="ECO:0000256" key="2">
    <source>
        <dbReference type="ARBA" id="ARBA00022801"/>
    </source>
</evidence>
<keyword evidence="3" id="KW-0269">Exonuclease</keyword>
<evidence type="ECO:0000256" key="4">
    <source>
        <dbReference type="SAM" id="MobiDB-lite"/>
    </source>
</evidence>
<evidence type="ECO:0000256" key="3">
    <source>
        <dbReference type="ARBA" id="ARBA00022839"/>
    </source>
</evidence>
<keyword evidence="7" id="KW-1185">Reference proteome</keyword>
<dbReference type="CDD" id="cd04471">
    <property type="entry name" value="S1_RNase_R"/>
    <property type="match status" value="1"/>
</dbReference>
<dbReference type="SUPFAM" id="SSF50249">
    <property type="entry name" value="Nucleic acid-binding proteins"/>
    <property type="match status" value="2"/>
</dbReference>
<dbReference type="GO" id="GO:0004540">
    <property type="term" value="F:RNA nuclease activity"/>
    <property type="evidence" value="ECO:0007669"/>
    <property type="project" value="InterPro"/>
</dbReference>
<dbReference type="GO" id="GO:0003723">
    <property type="term" value="F:RNA binding"/>
    <property type="evidence" value="ECO:0007669"/>
    <property type="project" value="InterPro"/>
</dbReference>
<dbReference type="PANTHER" id="PTHR23355">
    <property type="entry name" value="RIBONUCLEASE"/>
    <property type="match status" value="1"/>
</dbReference>
<proteinExistence type="predicted"/>
<dbReference type="InterPro" id="IPR012340">
    <property type="entry name" value="NA-bd_OB-fold"/>
</dbReference>
<reference evidence="6 7" key="1">
    <citation type="journal article" date="2010" name="J. Bacteriol.">
        <title>Genome sequences of Pelagibaca bermudensis HTCC2601T and Maritimibacter alkaliphilus HTCC2654T, the type strains of two marine Roseobacter genera.</title>
        <authorList>
            <person name="Thrash J.C."/>
            <person name="Cho J.C."/>
            <person name="Ferriera S."/>
            <person name="Johnson J."/>
            <person name="Vergin K.L."/>
            <person name="Giovannoni S.J."/>
        </authorList>
    </citation>
    <scope>NUCLEOTIDE SEQUENCE [LARGE SCALE GENOMIC DNA]</scope>
    <source>
        <strain evidence="7">DSM 26914 / JCM 13377 / KCTC 12554 / HTCC2601</strain>
    </source>
</reference>
<dbReference type="STRING" id="314265.R2601_14165"/>
<dbReference type="PANTHER" id="PTHR23355:SF9">
    <property type="entry name" value="DIS3-LIKE EXONUCLEASE 2"/>
    <property type="match status" value="1"/>
</dbReference>
<evidence type="ECO:0000259" key="5">
    <source>
        <dbReference type="PROSITE" id="PS50126"/>
    </source>
</evidence>
<evidence type="ECO:0000313" key="7">
    <source>
        <dbReference type="Proteomes" id="UP000006230"/>
    </source>
</evidence>
<evidence type="ECO:0000313" key="6">
    <source>
        <dbReference type="EMBL" id="EAU48117.1"/>
    </source>
</evidence>
<gene>
    <name evidence="6" type="ORF">R2601_14165</name>
</gene>
<dbReference type="HOGENOM" id="CLU_1179329_0_0_5"/>
<feature type="compositionally biased region" description="Basic residues" evidence="4">
    <location>
        <begin position="212"/>
        <end position="235"/>
    </location>
</feature>
<dbReference type="Pfam" id="PF00773">
    <property type="entry name" value="RNB"/>
    <property type="match status" value="1"/>
</dbReference>
<dbReference type="Pfam" id="PF00575">
    <property type="entry name" value="S1"/>
    <property type="match status" value="1"/>
</dbReference>
<accession>Q0FVK9</accession>
<dbReference type="PROSITE" id="PS50126">
    <property type="entry name" value="S1"/>
    <property type="match status" value="1"/>
</dbReference>
<dbReference type="eggNOG" id="COG0557">
    <property type="taxonomic scope" value="Bacteria"/>
</dbReference>
<dbReference type="SMART" id="SM00316">
    <property type="entry name" value="S1"/>
    <property type="match status" value="1"/>
</dbReference>
<dbReference type="AlphaFoldDB" id="Q0FVK9"/>
<dbReference type="GO" id="GO:0005829">
    <property type="term" value="C:cytosol"/>
    <property type="evidence" value="ECO:0007669"/>
    <property type="project" value="TreeGrafter"/>
</dbReference>
<dbReference type="InterPro" id="IPR001900">
    <property type="entry name" value="RNase_II/R"/>
</dbReference>
<dbReference type="EMBL" id="AATQ01000002">
    <property type="protein sequence ID" value="EAU48117.1"/>
    <property type="molecule type" value="Genomic_DNA"/>
</dbReference>
<comment type="caution">
    <text evidence="6">The sequence shown here is derived from an EMBL/GenBank/DDBJ whole genome shotgun (WGS) entry which is preliminary data.</text>
</comment>
<keyword evidence="2" id="KW-0378">Hydrolase</keyword>
<dbReference type="GO" id="GO:0006402">
    <property type="term" value="P:mRNA catabolic process"/>
    <property type="evidence" value="ECO:0007669"/>
    <property type="project" value="TreeGrafter"/>
</dbReference>
<keyword evidence="1" id="KW-0540">Nuclease</keyword>
<dbReference type="InterPro" id="IPR022966">
    <property type="entry name" value="RNase_II/R_CS"/>
</dbReference>
<sequence>MTQAYYSPKNFGHFGLALQNYAHFTSPIRRYSDLIVHRGLIKAHGWGDDGLSEHEIETLETTAQHISDTERRSMMAERDTNDRYLAAFLSDRIGAEFGGRISGIAKFGIFVKLDETGADGLVPMRNIGNEYFHFDREAGTLMGADTGTIITLGQRVRVKLVEAAPVTGGIALDLLELEDAEMPQGRGSGRPGRGRARGPGGRGRPSGPPRRKEAKAKRKDSKVKRKVTRRRNTKS</sequence>
<feature type="region of interest" description="Disordered" evidence="4">
    <location>
        <begin position="181"/>
        <end position="235"/>
    </location>
</feature>
<dbReference type="GO" id="GO:0004527">
    <property type="term" value="F:exonuclease activity"/>
    <property type="evidence" value="ECO:0007669"/>
    <property type="project" value="UniProtKB-KW"/>
</dbReference>
<dbReference type="InterPro" id="IPR050180">
    <property type="entry name" value="RNR_Ribonuclease"/>
</dbReference>
<dbReference type="Gene3D" id="2.40.50.140">
    <property type="entry name" value="Nucleic acid-binding proteins"/>
    <property type="match status" value="1"/>
</dbReference>
<organism evidence="6 7">
    <name type="scientific">Salipiger bermudensis (strain DSM 26914 / JCM 13377 / KCTC 12554 / HTCC2601)</name>
    <name type="common">Pelagibaca bermudensis</name>
    <dbReference type="NCBI Taxonomy" id="314265"/>
    <lineage>
        <taxon>Bacteria</taxon>
        <taxon>Pseudomonadati</taxon>
        <taxon>Pseudomonadota</taxon>
        <taxon>Alphaproteobacteria</taxon>
        <taxon>Rhodobacterales</taxon>
        <taxon>Roseobacteraceae</taxon>
        <taxon>Salipiger</taxon>
    </lineage>
</organism>